<dbReference type="AlphaFoldDB" id="A0A9N9NP16"/>
<proteinExistence type="predicted"/>
<dbReference type="OrthoDB" id="2305646at2759"/>
<dbReference type="EMBL" id="CAJVPY010014287">
    <property type="protein sequence ID" value="CAG8745723.1"/>
    <property type="molecule type" value="Genomic_DNA"/>
</dbReference>
<feature type="non-terminal residue" evidence="2">
    <location>
        <position position="140"/>
    </location>
</feature>
<organism evidence="2 3">
    <name type="scientific">Dentiscutata erythropus</name>
    <dbReference type="NCBI Taxonomy" id="1348616"/>
    <lineage>
        <taxon>Eukaryota</taxon>
        <taxon>Fungi</taxon>
        <taxon>Fungi incertae sedis</taxon>
        <taxon>Mucoromycota</taxon>
        <taxon>Glomeromycotina</taxon>
        <taxon>Glomeromycetes</taxon>
        <taxon>Diversisporales</taxon>
        <taxon>Gigasporaceae</taxon>
        <taxon>Dentiscutata</taxon>
    </lineage>
</organism>
<protein>
    <submittedName>
        <fullName evidence="2">18048_t:CDS:1</fullName>
    </submittedName>
</protein>
<evidence type="ECO:0000256" key="1">
    <source>
        <dbReference type="SAM" id="SignalP"/>
    </source>
</evidence>
<feature type="chain" id="PRO_5040167579" evidence="1">
    <location>
        <begin position="23"/>
        <end position="140"/>
    </location>
</feature>
<sequence length="140" mass="15396">MNQKSIFLFILLIPLDKRETQFQDCSDGNFASAKLIHVAMSPDPLVSQQSVTFTVSGSLDYDIKDNGLIVAQLDGEGNTNIDRFASPAKSTKAGQPFSMTTRQHTLPDIPLNYRITVFIVNPTPQHNNTRDIIGCATAKV</sequence>
<dbReference type="Proteomes" id="UP000789405">
    <property type="component" value="Unassembled WGS sequence"/>
</dbReference>
<feature type="signal peptide" evidence="1">
    <location>
        <begin position="1"/>
        <end position="22"/>
    </location>
</feature>
<comment type="caution">
    <text evidence="2">The sequence shown here is derived from an EMBL/GenBank/DDBJ whole genome shotgun (WGS) entry which is preliminary data.</text>
</comment>
<keyword evidence="1" id="KW-0732">Signal</keyword>
<evidence type="ECO:0000313" key="3">
    <source>
        <dbReference type="Proteomes" id="UP000789405"/>
    </source>
</evidence>
<evidence type="ECO:0000313" key="2">
    <source>
        <dbReference type="EMBL" id="CAG8745723.1"/>
    </source>
</evidence>
<gene>
    <name evidence="2" type="ORF">DERYTH_LOCUS16418</name>
</gene>
<keyword evidence="3" id="KW-1185">Reference proteome</keyword>
<accession>A0A9N9NP16</accession>
<reference evidence="2" key="1">
    <citation type="submission" date="2021-06" db="EMBL/GenBank/DDBJ databases">
        <authorList>
            <person name="Kallberg Y."/>
            <person name="Tangrot J."/>
            <person name="Rosling A."/>
        </authorList>
    </citation>
    <scope>NUCLEOTIDE SEQUENCE</scope>
    <source>
        <strain evidence="2">MA453B</strain>
    </source>
</reference>
<name>A0A9N9NP16_9GLOM</name>